<dbReference type="InterPro" id="IPR053932">
    <property type="entry name" value="GeBP-like_DBD"/>
</dbReference>
<evidence type="ECO:0000313" key="4">
    <source>
        <dbReference type="EMBL" id="CAK9155015.1"/>
    </source>
</evidence>
<feature type="domain" description="Glabrous enhancer-binding protein-like DBD" evidence="3">
    <location>
        <begin position="182"/>
        <end position="276"/>
    </location>
</feature>
<evidence type="ECO:0000256" key="2">
    <source>
        <dbReference type="SAM" id="MobiDB-lite"/>
    </source>
</evidence>
<dbReference type="PANTHER" id="PTHR31662:SF33">
    <property type="entry name" value="DNA-BINDING STOREKEEPER PROTEIN TRANSCRIPTIONAL REGULATOR-LIKE PROTEIN"/>
    <property type="match status" value="1"/>
</dbReference>
<feature type="compositionally biased region" description="Acidic residues" evidence="2">
    <location>
        <begin position="83"/>
        <end position="93"/>
    </location>
</feature>
<dbReference type="AlphaFoldDB" id="A0ABC8SD15"/>
<dbReference type="GO" id="GO:0010468">
    <property type="term" value="P:regulation of gene expression"/>
    <property type="evidence" value="ECO:0007669"/>
    <property type="project" value="UniProtKB-ARBA"/>
</dbReference>
<comment type="similarity">
    <text evidence="1">Belongs to the GeBP family.</text>
</comment>
<dbReference type="EMBL" id="CAUOFW020002618">
    <property type="protein sequence ID" value="CAK9155015.1"/>
    <property type="molecule type" value="Genomic_DNA"/>
</dbReference>
<feature type="region of interest" description="Disordered" evidence="2">
    <location>
        <begin position="1"/>
        <end position="178"/>
    </location>
</feature>
<feature type="region of interest" description="Disordered" evidence="2">
    <location>
        <begin position="286"/>
        <end position="312"/>
    </location>
</feature>
<gene>
    <name evidence="4" type="ORF">ILEXP_LOCUS23386</name>
</gene>
<feature type="compositionally biased region" description="Basic and acidic residues" evidence="2">
    <location>
        <begin position="94"/>
        <end position="103"/>
    </location>
</feature>
<feature type="compositionally biased region" description="Acidic residues" evidence="2">
    <location>
        <begin position="17"/>
        <end position="39"/>
    </location>
</feature>
<feature type="compositionally biased region" description="Basic and acidic residues" evidence="2">
    <location>
        <begin position="1"/>
        <end position="16"/>
    </location>
</feature>
<comment type="caution">
    <text evidence="4">The sequence shown here is derived from an EMBL/GenBank/DDBJ whole genome shotgun (WGS) entry which is preliminary data.</text>
</comment>
<evidence type="ECO:0000259" key="3">
    <source>
        <dbReference type="Pfam" id="PF04504"/>
    </source>
</evidence>
<sequence length="411" mass="45881">MAQNRKSDHDPPHNSDSEEEEENEGEGSSEEQEESESEEQQQPKPSAPTPLVTKKPSAPKKPEQPSQTPSKLQSSSSSSSSESESESESESDIPPEKSRKADPNIKPIASKPMDESSKPTKKPRSKPSLPPSSPTSAKPAKRPAGSVVKESKRAKQKVDSNNGDSEKKISSVTQDDSKKQLFQRLWSEDDEIVIVKGVIEYMAKKGADPVADMIAFHEFIRKSLHVDVTKTQLSDKVRRLRKKYENNASKEEEGKERNFAKPHEQKLYELSKKIWGGEGNSVAIENSSKINGTARRNQSQRGKASMATPKVEEKKVNDTLLSDGQKNVEKMEVEHNEAPLWSLLSCRGIGDRALEEEIVNSGLELIKGPKKVELEERWKKLHVESVELYLKRAELICEQTKMVLEALKSGH</sequence>
<feature type="compositionally biased region" description="Polar residues" evidence="2">
    <location>
        <begin position="286"/>
        <end position="302"/>
    </location>
</feature>
<keyword evidence="5" id="KW-1185">Reference proteome</keyword>
<dbReference type="Proteomes" id="UP001642360">
    <property type="component" value="Unassembled WGS sequence"/>
</dbReference>
<accession>A0ABC8SD15</accession>
<feature type="compositionally biased region" description="Basic and acidic residues" evidence="2">
    <location>
        <begin position="149"/>
        <end position="178"/>
    </location>
</feature>
<proteinExistence type="inferred from homology"/>
<protein>
    <recommendedName>
        <fullName evidence="3">Glabrous enhancer-binding protein-like DBD domain-containing protein</fullName>
    </recommendedName>
</protein>
<evidence type="ECO:0000313" key="5">
    <source>
        <dbReference type="Proteomes" id="UP001642360"/>
    </source>
</evidence>
<dbReference type="PANTHER" id="PTHR31662">
    <property type="entry name" value="BNAANNG10740D PROTEIN-RELATED"/>
    <property type="match status" value="1"/>
</dbReference>
<dbReference type="Pfam" id="PF04504">
    <property type="entry name" value="GeBP-like_DBD"/>
    <property type="match status" value="1"/>
</dbReference>
<evidence type="ECO:0000256" key="1">
    <source>
        <dbReference type="ARBA" id="ARBA00010820"/>
    </source>
</evidence>
<dbReference type="InterPro" id="IPR007592">
    <property type="entry name" value="GEBP"/>
</dbReference>
<reference evidence="4 5" key="1">
    <citation type="submission" date="2024-02" db="EMBL/GenBank/DDBJ databases">
        <authorList>
            <person name="Vignale AGUSTIN F."/>
            <person name="Sosa J E."/>
            <person name="Modenutti C."/>
        </authorList>
    </citation>
    <scope>NUCLEOTIDE SEQUENCE [LARGE SCALE GENOMIC DNA]</scope>
</reference>
<organism evidence="4 5">
    <name type="scientific">Ilex paraguariensis</name>
    <name type="common">yerba mate</name>
    <dbReference type="NCBI Taxonomy" id="185542"/>
    <lineage>
        <taxon>Eukaryota</taxon>
        <taxon>Viridiplantae</taxon>
        <taxon>Streptophyta</taxon>
        <taxon>Embryophyta</taxon>
        <taxon>Tracheophyta</taxon>
        <taxon>Spermatophyta</taxon>
        <taxon>Magnoliopsida</taxon>
        <taxon>eudicotyledons</taxon>
        <taxon>Gunneridae</taxon>
        <taxon>Pentapetalae</taxon>
        <taxon>asterids</taxon>
        <taxon>campanulids</taxon>
        <taxon>Aquifoliales</taxon>
        <taxon>Aquifoliaceae</taxon>
        <taxon>Ilex</taxon>
    </lineage>
</organism>
<name>A0ABC8SD15_9AQUA</name>
<feature type="compositionally biased region" description="Polar residues" evidence="2">
    <location>
        <begin position="64"/>
        <end position="73"/>
    </location>
</feature>